<dbReference type="KEGG" id="cfl:Cfla_2371"/>
<dbReference type="STRING" id="446466.Cfla_2371"/>
<evidence type="ECO:0000256" key="9">
    <source>
        <dbReference type="RuleBase" id="RU361157"/>
    </source>
</evidence>
<dbReference type="Pfam" id="PF01061">
    <property type="entry name" value="ABC2_membrane"/>
    <property type="match status" value="1"/>
</dbReference>
<dbReference type="GO" id="GO:0140359">
    <property type="term" value="F:ABC-type transporter activity"/>
    <property type="evidence" value="ECO:0007669"/>
    <property type="project" value="InterPro"/>
</dbReference>
<feature type="transmembrane region" description="Helical" evidence="9">
    <location>
        <begin position="59"/>
        <end position="79"/>
    </location>
</feature>
<comment type="similarity">
    <text evidence="2 9">Belongs to the ABC-2 integral membrane protein family.</text>
</comment>
<dbReference type="Proteomes" id="UP000000849">
    <property type="component" value="Chromosome"/>
</dbReference>
<evidence type="ECO:0000259" key="10">
    <source>
        <dbReference type="PROSITE" id="PS51012"/>
    </source>
</evidence>
<dbReference type="GO" id="GO:0015920">
    <property type="term" value="P:lipopolysaccharide transport"/>
    <property type="evidence" value="ECO:0007669"/>
    <property type="project" value="TreeGrafter"/>
</dbReference>
<dbReference type="AlphaFoldDB" id="D5UHE0"/>
<dbReference type="HOGENOM" id="CLU_060703_3_0_11"/>
<organism evidence="11 12">
    <name type="scientific">Cellulomonas flavigena (strain ATCC 482 / DSM 20109 / BCRC 11376 / JCM 18109 / NBRC 3775 / NCIMB 8073 / NRS 134)</name>
    <dbReference type="NCBI Taxonomy" id="446466"/>
    <lineage>
        <taxon>Bacteria</taxon>
        <taxon>Bacillati</taxon>
        <taxon>Actinomycetota</taxon>
        <taxon>Actinomycetes</taxon>
        <taxon>Micrococcales</taxon>
        <taxon>Cellulomonadaceae</taxon>
        <taxon>Cellulomonas</taxon>
    </lineage>
</organism>
<proteinExistence type="inferred from homology"/>
<comment type="subcellular location">
    <subcellularLocation>
        <location evidence="1">Cell inner membrane</location>
        <topology evidence="1">Multi-pass membrane protein</topology>
    </subcellularLocation>
    <subcellularLocation>
        <location evidence="9">Cell membrane</location>
        <topology evidence="9">Multi-pass membrane protein</topology>
    </subcellularLocation>
</comment>
<feature type="transmembrane region" description="Helical" evidence="9">
    <location>
        <begin position="91"/>
        <end position="108"/>
    </location>
</feature>
<protein>
    <recommendedName>
        <fullName evidence="9">Transport permease protein</fullName>
    </recommendedName>
</protein>
<evidence type="ECO:0000256" key="1">
    <source>
        <dbReference type="ARBA" id="ARBA00004429"/>
    </source>
</evidence>
<keyword evidence="7 9" id="KW-1133">Transmembrane helix</keyword>
<name>D5UHE0_CELFN</name>
<reference evidence="11 12" key="1">
    <citation type="journal article" date="2010" name="Stand. Genomic Sci.">
        <title>Complete genome sequence of Cellulomonas flavigena type strain (134).</title>
        <authorList>
            <person name="Abt B."/>
            <person name="Foster B."/>
            <person name="Lapidus A."/>
            <person name="Clum A."/>
            <person name="Sun H."/>
            <person name="Pukall R."/>
            <person name="Lucas S."/>
            <person name="Glavina Del Rio T."/>
            <person name="Nolan M."/>
            <person name="Tice H."/>
            <person name="Cheng J.F."/>
            <person name="Pitluck S."/>
            <person name="Liolios K."/>
            <person name="Ivanova N."/>
            <person name="Mavromatis K."/>
            <person name="Ovchinnikova G."/>
            <person name="Pati A."/>
            <person name="Goodwin L."/>
            <person name="Chen A."/>
            <person name="Palaniappan K."/>
            <person name="Land M."/>
            <person name="Hauser L."/>
            <person name="Chang Y.J."/>
            <person name="Jeffries C.D."/>
            <person name="Rohde M."/>
            <person name="Goker M."/>
            <person name="Woyke T."/>
            <person name="Bristow J."/>
            <person name="Eisen J.A."/>
            <person name="Markowitz V."/>
            <person name="Hugenholtz P."/>
            <person name="Kyrpides N.C."/>
            <person name="Klenk H.P."/>
        </authorList>
    </citation>
    <scope>NUCLEOTIDE SEQUENCE [LARGE SCALE GENOMIC DNA]</scope>
    <source>
        <strain evidence="12">ATCC 482 / DSM 20109 / BCRC 11376 / JCM 18109 / NBRC 3775 / NCIMB 8073 / NRS 134</strain>
    </source>
</reference>
<evidence type="ECO:0000256" key="5">
    <source>
        <dbReference type="ARBA" id="ARBA00022519"/>
    </source>
</evidence>
<sequence>MSTTSTDRRAQLALEPMRLAGPKPGFLQGTRASVREIVAHRELLGMLVRRELKARYKDSVLGFFWSLMRPLTLLVVYYVAIGKFLRAAESIPSFAIFVFTGLTAWSLFSEMVQTGTGSIIANSGLVKKVYLPREIFPLASIGSAFVNFAIQLGILVLAAVVLGEFPLGSRWLYAVLALAVVVVYGTALALALSAANVYLRDVQYLVEISLMVLFWASPIVYSWTMVSDKIAGTVLDTLYFGNPMTLAVIGFQEAFWVAGDQMRSLPDLAGRLGIALAVGLVLLWLAQRTFARLQSNFAQEL</sequence>
<gene>
    <name evidence="11" type="ordered locus">Cfla_2371</name>
</gene>
<dbReference type="eggNOG" id="COG1682">
    <property type="taxonomic scope" value="Bacteria"/>
</dbReference>
<feature type="domain" description="ABC transmembrane type-2" evidence="10">
    <location>
        <begin position="61"/>
        <end position="293"/>
    </location>
</feature>
<dbReference type="RefSeq" id="WP_013117595.1">
    <property type="nucleotide sequence ID" value="NC_014151.1"/>
</dbReference>
<evidence type="ECO:0000313" key="11">
    <source>
        <dbReference type="EMBL" id="ADG75261.1"/>
    </source>
</evidence>
<keyword evidence="6 9" id="KW-0812">Transmembrane</keyword>
<evidence type="ECO:0000256" key="4">
    <source>
        <dbReference type="ARBA" id="ARBA00022475"/>
    </source>
</evidence>
<dbReference type="InterPro" id="IPR047817">
    <property type="entry name" value="ABC2_TM_bact-type"/>
</dbReference>
<evidence type="ECO:0000313" key="12">
    <source>
        <dbReference type="Proteomes" id="UP000000849"/>
    </source>
</evidence>
<feature type="transmembrane region" description="Helical" evidence="9">
    <location>
        <begin position="135"/>
        <end position="159"/>
    </location>
</feature>
<feature type="transmembrane region" description="Helical" evidence="9">
    <location>
        <begin position="204"/>
        <end position="226"/>
    </location>
</feature>
<dbReference type="EMBL" id="CP001964">
    <property type="protein sequence ID" value="ADG75261.1"/>
    <property type="molecule type" value="Genomic_DNA"/>
</dbReference>
<feature type="transmembrane region" description="Helical" evidence="9">
    <location>
        <begin position="238"/>
        <end position="256"/>
    </location>
</feature>
<keyword evidence="8 9" id="KW-0472">Membrane</keyword>
<dbReference type="OrthoDB" id="9789409at2"/>
<evidence type="ECO:0000256" key="2">
    <source>
        <dbReference type="ARBA" id="ARBA00007783"/>
    </source>
</evidence>
<keyword evidence="3 9" id="KW-0813">Transport</keyword>
<keyword evidence="4 9" id="KW-1003">Cell membrane</keyword>
<keyword evidence="12" id="KW-1185">Reference proteome</keyword>
<keyword evidence="5" id="KW-0997">Cell inner membrane</keyword>
<dbReference type="GO" id="GO:0005886">
    <property type="term" value="C:plasma membrane"/>
    <property type="evidence" value="ECO:0007669"/>
    <property type="project" value="UniProtKB-SubCell"/>
</dbReference>
<feature type="transmembrane region" description="Helical" evidence="9">
    <location>
        <begin position="268"/>
        <end position="286"/>
    </location>
</feature>
<accession>D5UHE0</accession>
<evidence type="ECO:0000256" key="6">
    <source>
        <dbReference type="ARBA" id="ARBA00022692"/>
    </source>
</evidence>
<dbReference type="PANTHER" id="PTHR30413">
    <property type="entry name" value="INNER MEMBRANE TRANSPORT PERMEASE"/>
    <property type="match status" value="1"/>
</dbReference>
<dbReference type="PANTHER" id="PTHR30413:SF8">
    <property type="entry name" value="TRANSPORT PERMEASE PROTEIN"/>
    <property type="match status" value="1"/>
</dbReference>
<dbReference type="InterPro" id="IPR013525">
    <property type="entry name" value="ABC2_TM"/>
</dbReference>
<evidence type="ECO:0000256" key="7">
    <source>
        <dbReference type="ARBA" id="ARBA00022989"/>
    </source>
</evidence>
<feature type="transmembrane region" description="Helical" evidence="9">
    <location>
        <begin position="171"/>
        <end position="192"/>
    </location>
</feature>
<evidence type="ECO:0000256" key="3">
    <source>
        <dbReference type="ARBA" id="ARBA00022448"/>
    </source>
</evidence>
<dbReference type="PROSITE" id="PS51012">
    <property type="entry name" value="ABC_TM2"/>
    <property type="match status" value="1"/>
</dbReference>
<evidence type="ECO:0000256" key="8">
    <source>
        <dbReference type="ARBA" id="ARBA00023136"/>
    </source>
</evidence>